<dbReference type="EMBL" id="DXHV01000006">
    <property type="protein sequence ID" value="HIV99630.1"/>
    <property type="molecule type" value="Genomic_DNA"/>
</dbReference>
<reference evidence="1" key="1">
    <citation type="journal article" date="2021" name="PeerJ">
        <title>Extensive microbial diversity within the chicken gut microbiome revealed by metagenomics and culture.</title>
        <authorList>
            <person name="Gilroy R."/>
            <person name="Ravi A."/>
            <person name="Getino M."/>
            <person name="Pursley I."/>
            <person name="Horton D.L."/>
            <person name="Alikhan N.F."/>
            <person name="Baker D."/>
            <person name="Gharbi K."/>
            <person name="Hall N."/>
            <person name="Watson M."/>
            <person name="Adriaenssens E.M."/>
            <person name="Foster-Nyarko E."/>
            <person name="Jarju S."/>
            <person name="Secka A."/>
            <person name="Antonio M."/>
            <person name="Oren A."/>
            <person name="Chaudhuri R.R."/>
            <person name="La Ragione R."/>
            <person name="Hildebrand F."/>
            <person name="Pallen M.J."/>
        </authorList>
    </citation>
    <scope>NUCLEOTIDE SEQUENCE</scope>
    <source>
        <strain evidence="1">ChiHecec2B26-446</strain>
    </source>
</reference>
<organism evidence="1 2">
    <name type="scientific">Candidatus Desulfovibrio intestinipullorum</name>
    <dbReference type="NCBI Taxonomy" id="2838536"/>
    <lineage>
        <taxon>Bacteria</taxon>
        <taxon>Pseudomonadati</taxon>
        <taxon>Thermodesulfobacteriota</taxon>
        <taxon>Desulfovibrionia</taxon>
        <taxon>Desulfovibrionales</taxon>
        <taxon>Desulfovibrionaceae</taxon>
        <taxon>Desulfovibrio</taxon>
    </lineage>
</organism>
<dbReference type="AlphaFoldDB" id="A0A9D1TPN6"/>
<name>A0A9D1TPN6_9BACT</name>
<evidence type="ECO:0000313" key="1">
    <source>
        <dbReference type="EMBL" id="HIV99630.1"/>
    </source>
</evidence>
<proteinExistence type="predicted"/>
<reference evidence="1" key="2">
    <citation type="submission" date="2021-04" db="EMBL/GenBank/DDBJ databases">
        <authorList>
            <person name="Gilroy R."/>
        </authorList>
    </citation>
    <scope>NUCLEOTIDE SEQUENCE</scope>
    <source>
        <strain evidence="1">ChiHecec2B26-446</strain>
    </source>
</reference>
<protein>
    <submittedName>
        <fullName evidence="1">Uncharacterized protein</fullName>
    </submittedName>
</protein>
<comment type="caution">
    <text evidence="1">The sequence shown here is derived from an EMBL/GenBank/DDBJ whole genome shotgun (WGS) entry which is preliminary data.</text>
</comment>
<sequence>MDIRLQDLSEHDRESFVDGFEEAAKWDFPHFDADMDNMSLQPWSRPWETEPVTMVWQGPDRPSARTLGKHWFWIVREDMLRQTRWQCVPGKAVSYAYYH</sequence>
<evidence type="ECO:0000313" key="2">
    <source>
        <dbReference type="Proteomes" id="UP000886752"/>
    </source>
</evidence>
<dbReference type="Proteomes" id="UP000886752">
    <property type="component" value="Unassembled WGS sequence"/>
</dbReference>
<accession>A0A9D1TPN6</accession>
<gene>
    <name evidence="1" type="ORF">H9894_00305</name>
</gene>